<dbReference type="AlphaFoldDB" id="A0A915MR99"/>
<reference evidence="4" key="1">
    <citation type="submission" date="2022-11" db="UniProtKB">
        <authorList>
            <consortium name="WormBaseParasite"/>
        </authorList>
    </citation>
    <scope>IDENTIFICATION</scope>
</reference>
<feature type="compositionally biased region" description="Basic and acidic residues" evidence="1">
    <location>
        <begin position="351"/>
        <end position="361"/>
    </location>
</feature>
<accession>A0A915MR99</accession>
<feature type="compositionally biased region" description="Low complexity" evidence="1">
    <location>
        <begin position="598"/>
        <end position="611"/>
    </location>
</feature>
<dbReference type="PANTHER" id="PTHR13743">
    <property type="entry name" value="BEIGE/BEACH-RELATED"/>
    <property type="match status" value="1"/>
</dbReference>
<proteinExistence type="predicted"/>
<feature type="region of interest" description="Disordered" evidence="1">
    <location>
        <begin position="584"/>
        <end position="673"/>
    </location>
</feature>
<feature type="compositionally biased region" description="Acidic residues" evidence="1">
    <location>
        <begin position="639"/>
        <end position="654"/>
    </location>
</feature>
<dbReference type="GO" id="GO:0019901">
    <property type="term" value="F:protein kinase binding"/>
    <property type="evidence" value="ECO:0007669"/>
    <property type="project" value="TreeGrafter"/>
</dbReference>
<dbReference type="PANTHER" id="PTHR13743:SF162">
    <property type="entry name" value="NEUROBEACHIN"/>
    <property type="match status" value="1"/>
</dbReference>
<dbReference type="Pfam" id="PF15787">
    <property type="entry name" value="DUF4704"/>
    <property type="match status" value="1"/>
</dbReference>
<feature type="compositionally biased region" description="Basic and acidic residues" evidence="1">
    <location>
        <begin position="661"/>
        <end position="673"/>
    </location>
</feature>
<evidence type="ECO:0000259" key="2">
    <source>
        <dbReference type="Pfam" id="PF15787"/>
    </source>
</evidence>
<dbReference type="Proteomes" id="UP000887561">
    <property type="component" value="Unplaced"/>
</dbReference>
<name>A0A915MR99_MELJA</name>
<evidence type="ECO:0000313" key="3">
    <source>
        <dbReference type="Proteomes" id="UP000887561"/>
    </source>
</evidence>
<dbReference type="GO" id="GO:0008104">
    <property type="term" value="P:intracellular protein localization"/>
    <property type="evidence" value="ECO:0007669"/>
    <property type="project" value="TreeGrafter"/>
</dbReference>
<evidence type="ECO:0000313" key="4">
    <source>
        <dbReference type="WBParaSite" id="scaffold4629_cov361.g8450"/>
    </source>
</evidence>
<feature type="compositionally biased region" description="Polar residues" evidence="1">
    <location>
        <begin position="362"/>
        <end position="372"/>
    </location>
</feature>
<dbReference type="InterPro" id="IPR050865">
    <property type="entry name" value="BEACH_Domain"/>
</dbReference>
<sequence length="673" mass="77418">VQVRLYTFLANEFFSNIDLIQIVRRTQTVVILMNTLKKYWITLPSGYIEEEGEEEERENAQNKSPSKNNNTNFDRSAIVHVRTCILKLVYNFTFLCCEGSEERDDELQCIFNFIATTNEDDNLYDVLTQTMQQISDHPAILVPAFDKKKVICIIFNLISSPNELIKIPALKMFGYYLCRSTQKRKNESINQRNLFHLLTDKLMLNCHSLSLATYNALFEILVELVCPEILFVKHEELPIENTRFENPQILKVVAQLLIQNLIRHCKDCRENRRIILQMSVWQEWLISLSYIYPENEEQNNVSELIFQLFSILLFHAIRLEYGGWRSIKVDTMAIAHSKVSWQKYRKNLTQKQEEDSRKKLGENSNKNDQTSSSGGGVSSLYRTPDFVWSQVQIQFLNDLLMLIQAVVQEWKDSPSPIADYLNNSDNHVFITNTVHIFSQLADSLVMACGGLLPLLAAATAPTSELELFDTTQQELDISDAAYFLEIFAEIADVFIFTSPLTLNELEQEKNMPAGGILRQALRLCMSTNVESKDQLLQTMDLQRLKNLIYRDMEEVKQAQFLALSIVYFLSVLMVSRYRDILEPPPQQQQINSGGVGNSGNNLKNNSLNDGKQSVTKESAKLNSISEEDKNEEENHLTNENEDGKEDDLEEENVDEINSNKLYEEGNEEKANNE</sequence>
<feature type="region of interest" description="Disordered" evidence="1">
    <location>
        <begin position="351"/>
        <end position="377"/>
    </location>
</feature>
<feature type="compositionally biased region" description="Polar residues" evidence="1">
    <location>
        <begin position="612"/>
        <end position="624"/>
    </location>
</feature>
<feature type="domain" description="DUF4704" evidence="2">
    <location>
        <begin position="1"/>
        <end position="337"/>
    </location>
</feature>
<dbReference type="WBParaSite" id="scaffold4629_cov361.g8450">
    <property type="protein sequence ID" value="scaffold4629_cov361.g8450"/>
    <property type="gene ID" value="scaffold4629_cov361.g8450"/>
</dbReference>
<organism evidence="3 4">
    <name type="scientific">Meloidogyne javanica</name>
    <name type="common">Root-knot nematode worm</name>
    <dbReference type="NCBI Taxonomy" id="6303"/>
    <lineage>
        <taxon>Eukaryota</taxon>
        <taxon>Metazoa</taxon>
        <taxon>Ecdysozoa</taxon>
        <taxon>Nematoda</taxon>
        <taxon>Chromadorea</taxon>
        <taxon>Rhabditida</taxon>
        <taxon>Tylenchina</taxon>
        <taxon>Tylenchomorpha</taxon>
        <taxon>Tylenchoidea</taxon>
        <taxon>Meloidogynidae</taxon>
        <taxon>Meloidogyninae</taxon>
        <taxon>Meloidogyne</taxon>
        <taxon>Meloidogyne incognita group</taxon>
    </lineage>
</organism>
<evidence type="ECO:0000256" key="1">
    <source>
        <dbReference type="SAM" id="MobiDB-lite"/>
    </source>
</evidence>
<dbReference type="InterPro" id="IPR031570">
    <property type="entry name" value="NBEA/BDCP_DUF4704"/>
</dbReference>
<dbReference type="GO" id="GO:0016020">
    <property type="term" value="C:membrane"/>
    <property type="evidence" value="ECO:0007669"/>
    <property type="project" value="TreeGrafter"/>
</dbReference>
<keyword evidence="3" id="KW-1185">Reference proteome</keyword>
<protein>
    <submittedName>
        <fullName evidence="4">DUF4704 domain-containing protein</fullName>
    </submittedName>
</protein>
<dbReference type="GO" id="GO:0005829">
    <property type="term" value="C:cytosol"/>
    <property type="evidence" value="ECO:0007669"/>
    <property type="project" value="TreeGrafter"/>
</dbReference>